<dbReference type="EMBL" id="JAUSUV010000023">
    <property type="protein sequence ID" value="MDQ0418947.1"/>
    <property type="molecule type" value="Genomic_DNA"/>
</dbReference>
<sequence length="287" mass="32769">MKDLDQFIFHLERGTQISFVVNRKINLWNGKVIIFTDGQGRKFVLKQINPNSSPWEKSTLVRDYVGSRIAEEMNLPINRVRLIPAKLGFSLKPFSGYPATLHTFVEGVVPKAGIQQKVGTKVPIEETGLNYSVIKNMAKSLDLQRITALDTFLGNEDRKNANLLYWNDHYVGIDLGDMLIHNLVKVAIHQFQSMIAKKMVFSLEEKRGLSNYHKTLNDLFLNYPVNRIVAYLDEGYNLSGLKTLGPNHYNVKDEMYFKDMARENVNAIPTLLQIMNNALTTHITFHG</sequence>
<reference evidence="1 2" key="1">
    <citation type="submission" date="2023-07" db="EMBL/GenBank/DDBJ databases">
        <title>Genomic Encyclopedia of Type Strains, Phase IV (KMG-IV): sequencing the most valuable type-strain genomes for metagenomic binning, comparative biology and taxonomic classification.</title>
        <authorList>
            <person name="Goeker M."/>
        </authorList>
    </citation>
    <scope>NUCLEOTIDE SEQUENCE [LARGE SCALE GENOMIC DNA]</scope>
    <source>
        <strain evidence="1 2">DSM 46876</strain>
    </source>
</reference>
<dbReference type="AlphaFoldDB" id="A0AAJ1WRW5"/>
<protein>
    <submittedName>
        <fullName evidence="1">Uncharacterized protein</fullName>
    </submittedName>
</protein>
<comment type="caution">
    <text evidence="1">The sequence shown here is derived from an EMBL/GenBank/DDBJ whole genome shotgun (WGS) entry which is preliminary data.</text>
</comment>
<name>A0AAJ1WRW5_9BACL</name>
<accession>A0AAJ1WRW5</accession>
<proteinExistence type="predicted"/>
<dbReference type="Proteomes" id="UP001238450">
    <property type="component" value="Unassembled WGS sequence"/>
</dbReference>
<dbReference type="RefSeq" id="WP_307254964.1">
    <property type="nucleotide sequence ID" value="NZ_JAUSUV010000023.1"/>
</dbReference>
<evidence type="ECO:0000313" key="2">
    <source>
        <dbReference type="Proteomes" id="UP001238450"/>
    </source>
</evidence>
<keyword evidence="2" id="KW-1185">Reference proteome</keyword>
<evidence type="ECO:0000313" key="1">
    <source>
        <dbReference type="EMBL" id="MDQ0418947.1"/>
    </source>
</evidence>
<gene>
    <name evidence="1" type="ORF">J2Z48_003152</name>
</gene>
<organism evidence="1 2">
    <name type="scientific">Croceifilum oryzae</name>
    <dbReference type="NCBI Taxonomy" id="1553429"/>
    <lineage>
        <taxon>Bacteria</taxon>
        <taxon>Bacillati</taxon>
        <taxon>Bacillota</taxon>
        <taxon>Bacilli</taxon>
        <taxon>Bacillales</taxon>
        <taxon>Thermoactinomycetaceae</taxon>
        <taxon>Croceifilum</taxon>
    </lineage>
</organism>